<feature type="non-terminal residue" evidence="2">
    <location>
        <position position="46"/>
    </location>
</feature>
<protein>
    <submittedName>
        <fullName evidence="2">Uncharacterized protein</fullName>
    </submittedName>
</protein>
<sequence>MRLTGYSPRALEAIAQAYSQQPVAHALDRPLSPPRTLLRKRMAGCP</sequence>
<feature type="region of interest" description="Disordered" evidence="1">
    <location>
        <begin position="26"/>
        <end position="46"/>
    </location>
</feature>
<dbReference type="AlphaFoldDB" id="A0A401RH74"/>
<name>A0A401RH74_CHIPU</name>
<evidence type="ECO:0000313" key="3">
    <source>
        <dbReference type="Proteomes" id="UP000287033"/>
    </source>
</evidence>
<organism evidence="2 3">
    <name type="scientific">Chiloscyllium punctatum</name>
    <name type="common">Brownbanded bambooshark</name>
    <name type="synonym">Hemiscyllium punctatum</name>
    <dbReference type="NCBI Taxonomy" id="137246"/>
    <lineage>
        <taxon>Eukaryota</taxon>
        <taxon>Metazoa</taxon>
        <taxon>Chordata</taxon>
        <taxon>Craniata</taxon>
        <taxon>Vertebrata</taxon>
        <taxon>Chondrichthyes</taxon>
        <taxon>Elasmobranchii</taxon>
        <taxon>Galeomorphii</taxon>
        <taxon>Galeoidea</taxon>
        <taxon>Orectolobiformes</taxon>
        <taxon>Hemiscylliidae</taxon>
        <taxon>Chiloscyllium</taxon>
    </lineage>
</organism>
<feature type="compositionally biased region" description="Basic residues" evidence="1">
    <location>
        <begin position="37"/>
        <end position="46"/>
    </location>
</feature>
<gene>
    <name evidence="2" type="ORF">chiPu_0020585</name>
</gene>
<comment type="caution">
    <text evidence="2">The sequence shown here is derived from an EMBL/GenBank/DDBJ whole genome shotgun (WGS) entry which is preliminary data.</text>
</comment>
<keyword evidence="3" id="KW-1185">Reference proteome</keyword>
<evidence type="ECO:0000256" key="1">
    <source>
        <dbReference type="SAM" id="MobiDB-lite"/>
    </source>
</evidence>
<dbReference type="Proteomes" id="UP000287033">
    <property type="component" value="Unassembled WGS sequence"/>
</dbReference>
<evidence type="ECO:0000313" key="2">
    <source>
        <dbReference type="EMBL" id="GCC17487.1"/>
    </source>
</evidence>
<accession>A0A401RH74</accession>
<dbReference type="EMBL" id="BEZZ01002724">
    <property type="protein sequence ID" value="GCC17487.1"/>
    <property type="molecule type" value="Genomic_DNA"/>
</dbReference>
<proteinExistence type="predicted"/>
<reference evidence="2 3" key="1">
    <citation type="journal article" date="2018" name="Nat. Ecol. Evol.">
        <title>Shark genomes provide insights into elasmobranch evolution and the origin of vertebrates.</title>
        <authorList>
            <person name="Hara Y"/>
            <person name="Yamaguchi K"/>
            <person name="Onimaru K"/>
            <person name="Kadota M"/>
            <person name="Koyanagi M"/>
            <person name="Keeley SD"/>
            <person name="Tatsumi K"/>
            <person name="Tanaka K"/>
            <person name="Motone F"/>
            <person name="Kageyama Y"/>
            <person name="Nozu R"/>
            <person name="Adachi N"/>
            <person name="Nishimura O"/>
            <person name="Nakagawa R"/>
            <person name="Tanegashima C"/>
            <person name="Kiyatake I"/>
            <person name="Matsumoto R"/>
            <person name="Murakumo K"/>
            <person name="Nishida K"/>
            <person name="Terakita A"/>
            <person name="Kuratani S"/>
            <person name="Sato K"/>
            <person name="Hyodo S Kuraku.S."/>
        </authorList>
    </citation>
    <scope>NUCLEOTIDE SEQUENCE [LARGE SCALE GENOMIC DNA]</scope>
</reference>